<feature type="transmembrane region" description="Helical" evidence="8">
    <location>
        <begin position="72"/>
        <end position="90"/>
    </location>
</feature>
<gene>
    <name evidence="10" type="ORF">A3J15_00155</name>
</gene>
<evidence type="ECO:0000256" key="2">
    <source>
        <dbReference type="ARBA" id="ARBA00022475"/>
    </source>
</evidence>
<dbReference type="AlphaFoldDB" id="A0A1F7JNE9"/>
<feature type="transmembrane region" description="Helical" evidence="8">
    <location>
        <begin position="124"/>
        <end position="139"/>
    </location>
</feature>
<keyword evidence="2" id="KW-1003">Cell membrane</keyword>
<dbReference type="PANTHER" id="PTHR33908:SF11">
    <property type="entry name" value="MEMBRANE PROTEIN"/>
    <property type="match status" value="1"/>
</dbReference>
<evidence type="ECO:0000259" key="9">
    <source>
        <dbReference type="Pfam" id="PF13231"/>
    </source>
</evidence>
<keyword evidence="4" id="KW-0808">Transferase</keyword>
<dbReference type="GO" id="GO:0016763">
    <property type="term" value="F:pentosyltransferase activity"/>
    <property type="evidence" value="ECO:0007669"/>
    <property type="project" value="TreeGrafter"/>
</dbReference>
<keyword evidence="5 8" id="KW-0812">Transmembrane</keyword>
<evidence type="ECO:0000256" key="3">
    <source>
        <dbReference type="ARBA" id="ARBA00022676"/>
    </source>
</evidence>
<organism evidence="10 11">
    <name type="scientific">Candidatus Roizmanbacteria bacterium RIFCSPLOWO2_02_FULL_38_10</name>
    <dbReference type="NCBI Taxonomy" id="1802074"/>
    <lineage>
        <taxon>Bacteria</taxon>
        <taxon>Candidatus Roizmaniibacteriota</taxon>
    </lineage>
</organism>
<evidence type="ECO:0000256" key="8">
    <source>
        <dbReference type="SAM" id="Phobius"/>
    </source>
</evidence>
<dbReference type="InterPro" id="IPR050297">
    <property type="entry name" value="LipidA_mod_glycosyltrf_83"/>
</dbReference>
<dbReference type="STRING" id="1802074.A3J15_00155"/>
<dbReference type="EMBL" id="MGAY01000011">
    <property type="protein sequence ID" value="OGK57143.1"/>
    <property type="molecule type" value="Genomic_DNA"/>
</dbReference>
<name>A0A1F7JNE9_9BACT</name>
<comment type="subcellular location">
    <subcellularLocation>
        <location evidence="1">Cell membrane</location>
        <topology evidence="1">Multi-pass membrane protein</topology>
    </subcellularLocation>
</comment>
<feature type="transmembrane region" description="Helical" evidence="8">
    <location>
        <begin position="341"/>
        <end position="360"/>
    </location>
</feature>
<proteinExistence type="predicted"/>
<feature type="transmembrane region" description="Helical" evidence="8">
    <location>
        <begin position="316"/>
        <end position="334"/>
    </location>
</feature>
<dbReference type="PANTHER" id="PTHR33908">
    <property type="entry name" value="MANNOSYLTRANSFERASE YKCB-RELATED"/>
    <property type="match status" value="1"/>
</dbReference>
<dbReference type="Pfam" id="PF13231">
    <property type="entry name" value="PMT_2"/>
    <property type="match status" value="1"/>
</dbReference>
<feature type="transmembrane region" description="Helical" evidence="8">
    <location>
        <begin position="146"/>
        <end position="171"/>
    </location>
</feature>
<evidence type="ECO:0000256" key="4">
    <source>
        <dbReference type="ARBA" id="ARBA00022679"/>
    </source>
</evidence>
<keyword evidence="3" id="KW-0328">Glycosyltransferase</keyword>
<feature type="transmembrane region" description="Helical" evidence="8">
    <location>
        <begin position="183"/>
        <end position="200"/>
    </location>
</feature>
<dbReference type="InterPro" id="IPR038731">
    <property type="entry name" value="RgtA/B/C-like"/>
</dbReference>
<evidence type="ECO:0000313" key="10">
    <source>
        <dbReference type="EMBL" id="OGK57143.1"/>
    </source>
</evidence>
<protein>
    <recommendedName>
        <fullName evidence="9">Glycosyltransferase RgtA/B/C/D-like domain-containing protein</fullName>
    </recommendedName>
</protein>
<dbReference type="Proteomes" id="UP000176376">
    <property type="component" value="Unassembled WGS sequence"/>
</dbReference>
<evidence type="ECO:0000313" key="11">
    <source>
        <dbReference type="Proteomes" id="UP000176376"/>
    </source>
</evidence>
<feature type="domain" description="Glycosyltransferase RgtA/B/C/D-like" evidence="9">
    <location>
        <begin position="52"/>
        <end position="200"/>
    </location>
</feature>
<feature type="transmembrane region" description="Helical" evidence="8">
    <location>
        <begin position="102"/>
        <end position="118"/>
    </location>
</feature>
<keyword evidence="6 8" id="KW-1133">Transmembrane helix</keyword>
<evidence type="ECO:0000256" key="1">
    <source>
        <dbReference type="ARBA" id="ARBA00004651"/>
    </source>
</evidence>
<accession>A0A1F7JNE9</accession>
<evidence type="ECO:0000256" key="7">
    <source>
        <dbReference type="ARBA" id="ARBA00023136"/>
    </source>
</evidence>
<dbReference type="GO" id="GO:0009103">
    <property type="term" value="P:lipopolysaccharide biosynthetic process"/>
    <property type="evidence" value="ECO:0007669"/>
    <property type="project" value="UniProtKB-ARBA"/>
</dbReference>
<feature type="transmembrane region" description="Helical" evidence="8">
    <location>
        <begin position="248"/>
        <end position="269"/>
    </location>
</feature>
<feature type="transmembrane region" description="Helical" evidence="8">
    <location>
        <begin position="289"/>
        <end position="310"/>
    </location>
</feature>
<feature type="transmembrane region" description="Helical" evidence="8">
    <location>
        <begin position="220"/>
        <end position="242"/>
    </location>
</feature>
<evidence type="ECO:0000256" key="6">
    <source>
        <dbReference type="ARBA" id="ARBA00022989"/>
    </source>
</evidence>
<evidence type="ECO:0000256" key="5">
    <source>
        <dbReference type="ARBA" id="ARBA00022692"/>
    </source>
</evidence>
<reference evidence="10 11" key="1">
    <citation type="journal article" date="2016" name="Nat. Commun.">
        <title>Thousands of microbial genomes shed light on interconnected biogeochemical processes in an aquifer system.</title>
        <authorList>
            <person name="Anantharaman K."/>
            <person name="Brown C.T."/>
            <person name="Hug L.A."/>
            <person name="Sharon I."/>
            <person name="Castelle C.J."/>
            <person name="Probst A.J."/>
            <person name="Thomas B.C."/>
            <person name="Singh A."/>
            <person name="Wilkins M.J."/>
            <person name="Karaoz U."/>
            <person name="Brodie E.L."/>
            <person name="Williams K.H."/>
            <person name="Hubbard S.S."/>
            <person name="Banfield J.F."/>
        </authorList>
    </citation>
    <scope>NUCLEOTIDE SEQUENCE [LARGE SCALE GENOMIC DNA]</scope>
</reference>
<keyword evidence="7 8" id="KW-0472">Membrane</keyword>
<dbReference type="GO" id="GO:0005886">
    <property type="term" value="C:plasma membrane"/>
    <property type="evidence" value="ECO:0007669"/>
    <property type="project" value="UniProtKB-SubCell"/>
</dbReference>
<sequence length="486" mass="57018">MAHRDFKLISILLIAFILRIVSLNQSFWLDEAIQATLSTKNPFTLNFANDFQPPLFYLLTALWQKIGINFEWFLRIPSVFFGILTIYFLYKLVKKIRDEKAATLSAFLLATAPFHIYYSQEYRMYSLFSCLVVLSWLLLHQKRRWLFSLVTMLMLYTHYFAFIVIISQFIYLIFNSKNLLKKYAVSTFLSFVPFILWLPVLQKQINTASNLISVWPKWQLVAGVTFLKFPFMVLAKFTVGMISPANKMLYGAIVLTSAIIFIIACFRLLHQHFQLRRLRLALGEPKIGILLIAFLSPLILVWIASLWISANAPHRLLFVLPFFYGILAVGLLQINNKKLKIGLLSLLFLFNFIFSFIYLFDPINHRETWRETISYTDNKIADREVVLTEFTDPWAPMFWYSKKPERYYGASSTMKISDNSINSRLNSILSTFYPRPSTVILYTYLFELSDPNRLVEKYLIDNKFTLTEEKDFRGVGIIKIFERRQL</sequence>
<comment type="caution">
    <text evidence="10">The sequence shown here is derived from an EMBL/GenBank/DDBJ whole genome shotgun (WGS) entry which is preliminary data.</text>
</comment>